<comment type="subcellular location">
    <subcellularLocation>
        <location evidence="5">Cytoplasm</location>
    </subcellularLocation>
    <text evidence="5">Associated with two foci at the outer edges of the nucleoid region in young cells, and at four foci within both cell halves in older cells.</text>
</comment>
<evidence type="ECO:0000256" key="4">
    <source>
        <dbReference type="ARBA" id="ARBA00023306"/>
    </source>
</evidence>
<dbReference type="HAMAP" id="MF_01804">
    <property type="entry name" value="ScpB"/>
    <property type="match status" value="1"/>
</dbReference>
<dbReference type="Pfam" id="PF04079">
    <property type="entry name" value="SMC_ScpB"/>
    <property type="match status" value="1"/>
</dbReference>
<dbReference type="Proteomes" id="UP000644115">
    <property type="component" value="Unassembled WGS sequence"/>
</dbReference>
<dbReference type="PANTHER" id="PTHR34298:SF2">
    <property type="entry name" value="SEGREGATION AND CONDENSATION PROTEIN B"/>
    <property type="match status" value="1"/>
</dbReference>
<comment type="function">
    <text evidence="5">Participates in chromosomal partition during cell division. May act via the formation of a condensin-like complex containing Smc and ScpA that pull DNA away from mid-cell into both cell halves.</text>
</comment>
<dbReference type="EMBL" id="JACRWC010000033">
    <property type="protein sequence ID" value="MBC5998779.1"/>
    <property type="molecule type" value="Genomic_DNA"/>
</dbReference>
<dbReference type="InterPro" id="IPR005234">
    <property type="entry name" value="ScpB_csome_segregation"/>
</dbReference>
<dbReference type="InterPro" id="IPR036390">
    <property type="entry name" value="WH_DNA-bd_sf"/>
</dbReference>
<dbReference type="PIRSF" id="PIRSF019345">
    <property type="entry name" value="ScpB"/>
    <property type="match status" value="1"/>
</dbReference>
<dbReference type="GO" id="GO:0051304">
    <property type="term" value="P:chromosome separation"/>
    <property type="evidence" value="ECO:0007669"/>
    <property type="project" value="InterPro"/>
</dbReference>
<dbReference type="AlphaFoldDB" id="A0A923SL14"/>
<evidence type="ECO:0000313" key="7">
    <source>
        <dbReference type="Proteomes" id="UP000644115"/>
    </source>
</evidence>
<gene>
    <name evidence="5 6" type="primary">scpB</name>
    <name evidence="6" type="ORF">H8876_02005</name>
</gene>
<dbReference type="NCBIfam" id="TIGR00281">
    <property type="entry name" value="SMC-Scp complex subunit ScpB"/>
    <property type="match status" value="1"/>
</dbReference>
<keyword evidence="4 5" id="KW-0131">Cell cycle</keyword>
<organism evidence="6 7">
    <name type="scientific">Lentihominibacter faecis</name>
    <dbReference type="NCBI Taxonomy" id="2764712"/>
    <lineage>
        <taxon>Bacteria</taxon>
        <taxon>Bacillati</taxon>
        <taxon>Bacillota</taxon>
        <taxon>Clostridia</taxon>
        <taxon>Peptostreptococcales</taxon>
        <taxon>Anaerovoracaceae</taxon>
        <taxon>Lentihominibacter</taxon>
    </lineage>
</organism>
<dbReference type="RefSeq" id="WP_177264940.1">
    <property type="nucleotide sequence ID" value="NZ_JACRWC010000033.1"/>
</dbReference>
<protein>
    <recommendedName>
        <fullName evidence="5">Segregation and condensation protein B</fullName>
    </recommendedName>
</protein>
<dbReference type="InterPro" id="IPR036388">
    <property type="entry name" value="WH-like_DNA-bd_sf"/>
</dbReference>
<accession>A0A923SL14</accession>
<dbReference type="GO" id="GO:0005737">
    <property type="term" value="C:cytoplasm"/>
    <property type="evidence" value="ECO:0007669"/>
    <property type="project" value="UniProtKB-SubCell"/>
</dbReference>
<dbReference type="GO" id="GO:0006260">
    <property type="term" value="P:DNA replication"/>
    <property type="evidence" value="ECO:0007669"/>
    <property type="project" value="UniProtKB-UniRule"/>
</dbReference>
<proteinExistence type="inferred from homology"/>
<comment type="caution">
    <text evidence="6">The sequence shown here is derived from an EMBL/GenBank/DDBJ whole genome shotgun (WGS) entry which is preliminary data.</text>
</comment>
<dbReference type="SUPFAM" id="SSF46785">
    <property type="entry name" value="Winged helix' DNA-binding domain"/>
    <property type="match status" value="2"/>
</dbReference>
<evidence type="ECO:0000256" key="2">
    <source>
        <dbReference type="ARBA" id="ARBA00022618"/>
    </source>
</evidence>
<evidence type="ECO:0000313" key="6">
    <source>
        <dbReference type="EMBL" id="MBC5998779.1"/>
    </source>
</evidence>
<evidence type="ECO:0000256" key="3">
    <source>
        <dbReference type="ARBA" id="ARBA00022829"/>
    </source>
</evidence>
<evidence type="ECO:0000256" key="5">
    <source>
        <dbReference type="HAMAP-Rule" id="MF_01804"/>
    </source>
</evidence>
<evidence type="ECO:0000256" key="1">
    <source>
        <dbReference type="ARBA" id="ARBA00022490"/>
    </source>
</evidence>
<keyword evidence="1 5" id="KW-0963">Cytoplasm</keyword>
<dbReference type="PANTHER" id="PTHR34298">
    <property type="entry name" value="SEGREGATION AND CONDENSATION PROTEIN B"/>
    <property type="match status" value="1"/>
</dbReference>
<dbReference type="GO" id="GO:0051301">
    <property type="term" value="P:cell division"/>
    <property type="evidence" value="ECO:0007669"/>
    <property type="project" value="UniProtKB-KW"/>
</dbReference>
<keyword evidence="7" id="KW-1185">Reference proteome</keyword>
<sequence length="204" mass="23187">MAGKKTIKSAIESMMFVWGEPLDIKEAAEVFNMDKKEIYPYFKELQEEYEQEGRGIVIREVNKCFQFVTRAENIDYIERLCTPVKHKKLSQSALEVLAIVAYKQPVTKGEIESIRGIRCDRVLEGLGKKKLVAEVGRSDAVGRPILYGTTDEFLKQFGFSTLKELPDIVDIEGALDEENGENDILYSQQISIDLSQAEPDRTDK</sequence>
<reference evidence="6" key="1">
    <citation type="submission" date="2020-08" db="EMBL/GenBank/DDBJ databases">
        <authorList>
            <person name="Liu C."/>
            <person name="Sun Q."/>
        </authorList>
    </citation>
    <scope>NUCLEOTIDE SEQUENCE</scope>
    <source>
        <strain evidence="6">BX16</strain>
    </source>
</reference>
<name>A0A923SL14_9FIRM</name>
<keyword evidence="3 5" id="KW-0159">Chromosome partition</keyword>
<keyword evidence="2 5" id="KW-0132">Cell division</keyword>
<comment type="similarity">
    <text evidence="5">Belongs to the ScpB family.</text>
</comment>
<dbReference type="Gene3D" id="1.10.10.10">
    <property type="entry name" value="Winged helix-like DNA-binding domain superfamily/Winged helix DNA-binding domain"/>
    <property type="match status" value="2"/>
</dbReference>
<comment type="subunit">
    <text evidence="5">Homodimer. Homodimerization may be required to stabilize the binding of ScpA to the Smc head domains. Component of a cohesin-like complex composed of ScpA, ScpB and the Smc homodimer, in which ScpA and ScpB bind to the head domain of Smc. The presence of the three proteins is required for the association of the complex with DNA.</text>
</comment>